<dbReference type="OrthoDB" id="1938451at2759"/>
<proteinExistence type="predicted"/>
<gene>
    <name evidence="2" type="ORF">CR513_42921</name>
</gene>
<organism evidence="2 3">
    <name type="scientific">Mucuna pruriens</name>
    <name type="common">Velvet bean</name>
    <name type="synonym">Dolichos pruriens</name>
    <dbReference type="NCBI Taxonomy" id="157652"/>
    <lineage>
        <taxon>Eukaryota</taxon>
        <taxon>Viridiplantae</taxon>
        <taxon>Streptophyta</taxon>
        <taxon>Embryophyta</taxon>
        <taxon>Tracheophyta</taxon>
        <taxon>Spermatophyta</taxon>
        <taxon>Magnoliopsida</taxon>
        <taxon>eudicotyledons</taxon>
        <taxon>Gunneridae</taxon>
        <taxon>Pentapetalae</taxon>
        <taxon>rosids</taxon>
        <taxon>fabids</taxon>
        <taxon>Fabales</taxon>
        <taxon>Fabaceae</taxon>
        <taxon>Papilionoideae</taxon>
        <taxon>50 kb inversion clade</taxon>
        <taxon>NPAAA clade</taxon>
        <taxon>indigoferoid/millettioid clade</taxon>
        <taxon>Phaseoleae</taxon>
        <taxon>Mucuna</taxon>
    </lineage>
</organism>
<dbReference type="InterPro" id="IPR041577">
    <property type="entry name" value="RT_RNaseH_2"/>
</dbReference>
<dbReference type="SUPFAM" id="SSF56672">
    <property type="entry name" value="DNA/RNA polymerases"/>
    <property type="match status" value="1"/>
</dbReference>
<evidence type="ECO:0000313" key="2">
    <source>
        <dbReference type="EMBL" id="RDX77026.1"/>
    </source>
</evidence>
<dbReference type="InterPro" id="IPR043502">
    <property type="entry name" value="DNA/RNA_pol_sf"/>
</dbReference>
<dbReference type="PANTHER" id="PTHR48475">
    <property type="entry name" value="RIBONUCLEASE H"/>
    <property type="match status" value="1"/>
</dbReference>
<comment type="caution">
    <text evidence="2">The sequence shown here is derived from an EMBL/GenBank/DDBJ whole genome shotgun (WGS) entry which is preliminary data.</text>
</comment>
<feature type="non-terminal residue" evidence="2">
    <location>
        <position position="1"/>
    </location>
</feature>
<accession>A0A371FFH9</accession>
<evidence type="ECO:0000259" key="1">
    <source>
        <dbReference type="Pfam" id="PF17919"/>
    </source>
</evidence>
<dbReference type="Proteomes" id="UP000257109">
    <property type="component" value="Unassembled WGS sequence"/>
</dbReference>
<reference evidence="2" key="1">
    <citation type="submission" date="2018-05" db="EMBL/GenBank/DDBJ databases">
        <title>Draft genome of Mucuna pruriens seed.</title>
        <authorList>
            <person name="Nnadi N.E."/>
            <person name="Vos R."/>
            <person name="Hasami M.H."/>
            <person name="Devisetty U.K."/>
            <person name="Aguiy J.C."/>
        </authorList>
    </citation>
    <scope>NUCLEOTIDE SEQUENCE [LARGE SCALE GENOMIC DNA]</scope>
    <source>
        <strain evidence="2">JCA_2017</strain>
    </source>
</reference>
<evidence type="ECO:0000313" key="3">
    <source>
        <dbReference type="Proteomes" id="UP000257109"/>
    </source>
</evidence>
<protein>
    <recommendedName>
        <fullName evidence="1">Reverse transcriptase/retrotransposon-derived protein RNase H-like domain-containing protein</fullName>
    </recommendedName>
</protein>
<dbReference type="AlphaFoldDB" id="A0A371FFH9"/>
<keyword evidence="3" id="KW-1185">Reference proteome</keyword>
<dbReference type="EMBL" id="QJKJ01009308">
    <property type="protein sequence ID" value="RDX77026.1"/>
    <property type="molecule type" value="Genomic_DNA"/>
</dbReference>
<dbReference type="Pfam" id="PF17919">
    <property type="entry name" value="RT_RNaseH_2"/>
    <property type="match status" value="1"/>
</dbReference>
<dbReference type="PANTHER" id="PTHR48475:SF1">
    <property type="entry name" value="RNASE H TYPE-1 DOMAIN-CONTAINING PROTEIN"/>
    <property type="match status" value="1"/>
</dbReference>
<feature type="domain" description="Reverse transcriptase/retrotransposon-derived protein RNase H-like" evidence="1">
    <location>
        <begin position="29"/>
        <end position="98"/>
    </location>
</feature>
<sequence>MLSYREIEANLNKCDTIIQMKSPQNVKENDECEKAFQDFKLFLASPLVLSRLIDGRDLYLYLVVSEHSINAVIVQEEGKIQNPIYYISRILQGPESRY</sequence>
<name>A0A371FFH9_MUCPR</name>